<dbReference type="CDD" id="cd16917">
    <property type="entry name" value="HATPase_UhpB-NarQ-NarX-like"/>
    <property type="match status" value="1"/>
</dbReference>
<organism evidence="12 13">
    <name type="scientific">Termitidicoccus mucosus</name>
    <dbReference type="NCBI Taxonomy" id="1184151"/>
    <lineage>
        <taxon>Bacteria</taxon>
        <taxon>Pseudomonadati</taxon>
        <taxon>Verrucomicrobiota</taxon>
        <taxon>Opitutia</taxon>
        <taxon>Opitutales</taxon>
        <taxon>Opitutaceae</taxon>
        <taxon>Termitidicoccus</taxon>
    </lineage>
</organism>
<evidence type="ECO:0000256" key="4">
    <source>
        <dbReference type="ARBA" id="ARBA00022679"/>
    </source>
</evidence>
<dbReference type="InterPro" id="IPR005467">
    <property type="entry name" value="His_kinase_dom"/>
</dbReference>
<dbReference type="Pfam" id="PF02518">
    <property type="entry name" value="HATPase_c"/>
    <property type="match status" value="1"/>
</dbReference>
<dbReference type="PANTHER" id="PTHR24421:SF10">
    <property type="entry name" value="NITRATE_NITRITE SENSOR PROTEIN NARQ"/>
    <property type="match status" value="1"/>
</dbReference>
<proteinExistence type="predicted"/>
<dbReference type="GO" id="GO:0005524">
    <property type="term" value="F:ATP binding"/>
    <property type="evidence" value="ECO:0007669"/>
    <property type="project" value="UniProtKB-KW"/>
</dbReference>
<dbReference type="PANTHER" id="PTHR24421">
    <property type="entry name" value="NITRATE/NITRITE SENSOR PROTEIN NARX-RELATED"/>
    <property type="match status" value="1"/>
</dbReference>
<name>A0A178IGB0_9BACT</name>
<dbReference type="STRING" id="1184151.AW736_15265"/>
<keyword evidence="8" id="KW-0902">Two-component regulatory system</keyword>
<dbReference type="RefSeq" id="WP_334319425.1">
    <property type="nucleotide sequence ID" value="NZ_CP109796.1"/>
</dbReference>
<dbReference type="EMBL" id="LRRQ01000108">
    <property type="protein sequence ID" value="OAM89052.1"/>
    <property type="molecule type" value="Genomic_DNA"/>
</dbReference>
<feature type="domain" description="Histidine kinase" evidence="11">
    <location>
        <begin position="918"/>
        <end position="1007"/>
    </location>
</feature>
<dbReference type="InterPro" id="IPR011712">
    <property type="entry name" value="Sig_transdc_His_kin_sub3_dim/P"/>
</dbReference>
<dbReference type="Pfam" id="PF07730">
    <property type="entry name" value="HisKA_3"/>
    <property type="match status" value="1"/>
</dbReference>
<evidence type="ECO:0000256" key="8">
    <source>
        <dbReference type="ARBA" id="ARBA00023012"/>
    </source>
</evidence>
<dbReference type="PROSITE" id="PS50109">
    <property type="entry name" value="HIS_KIN"/>
    <property type="match status" value="1"/>
</dbReference>
<evidence type="ECO:0000256" key="6">
    <source>
        <dbReference type="ARBA" id="ARBA00022777"/>
    </source>
</evidence>
<dbReference type="GO" id="GO:0016020">
    <property type="term" value="C:membrane"/>
    <property type="evidence" value="ECO:0007669"/>
    <property type="project" value="InterPro"/>
</dbReference>
<gene>
    <name evidence="12" type="ORF">AW736_15265</name>
</gene>
<dbReference type="Gene3D" id="2.130.10.10">
    <property type="entry name" value="YVTN repeat-like/Quinoprotein amine dehydrogenase"/>
    <property type="match status" value="2"/>
</dbReference>
<dbReference type="InterPro" id="IPR013783">
    <property type="entry name" value="Ig-like_fold"/>
</dbReference>
<keyword evidence="3" id="KW-0597">Phosphoprotein</keyword>
<dbReference type="AlphaFoldDB" id="A0A178IGB0"/>
<dbReference type="Gene3D" id="2.60.40.10">
    <property type="entry name" value="Immunoglobulins"/>
    <property type="match status" value="1"/>
</dbReference>
<feature type="region of interest" description="Disordered" evidence="10">
    <location>
        <begin position="1006"/>
        <end position="1027"/>
    </location>
</feature>
<sequence>MRSATATGSAVARAGRPWVLFLLLLAAGMPPCPSVRADDEPARADGQYLAREWLTDDGLPHNAVNAVVRDSKGFLWLGTMGGLARFDGSNFVEFPLPADMTADGFNIRALAVDDDDSLLMITANNQVVRLRDGEFNLHPVNATLPRGSLLDLGVGANRSLWIGLASPAAIVRWHNGVTTVFGANVGVKRRSGRFMFVRGKNGATWMAGGDFLAWHDEDGLHRHTGRAGRSLFIAPSRSGGLWIAAREHLARLENGNWRVVLSGQGWPAAQIGIQDMFEDTTGALWIATRRDGVFRLVDGTLETVLVPVRRERVLSIMDDIEGNIWLGMNGGGLVRLKPKHHVLLNQSAGLPQEISSSVCEDDTGALWCANQAGGLVRVKDGRVDIAATVPVERNFYANNVCVDRPAGRVWVGTISGLYSTPVNGPWVLRREACEGCNVQTLFLAGNGDLWLSWNSARLGVLRDGVLREFTADDGFPGSRVASIGERAGGEIWVGLENGALFRLAGGKLVEEPIPPAARFARLHALLTDAENRLWIGTSNGLLLWRGARSRLFTRADGLPDDIINQIVIDDNSRLWASSRRGIFHLPLAQLTAAADAPGRALTPVLLGRDDDLDGVAGFLGAQPMAWKGRDGRVWMVTYRGVAGLDPIGPVEKRAPLPVHIDRATVDGVAMKLAPGEELRTGAQPRQLELEFAALNFSTPDRTRMRRMLEGFDVGWVDAGRERFCVYPHLPPGRYVFRVEASDGENRWADGQASLAIVVPPAWWQTWWTRAGFLLVFAALVALLARAGSNHLLKRKLKRLQQENALERERARIARDLHDDLGGRMTRIGFVADRLHRKVEDPEQKEQLGRLAAQSRYLIEDLEGIIWTVNPQNDSWQRLAAYISRYAHSHLRDTGILCTVDGASDIPDQPISPDVRHHLLAIAKEALNNMLKHSQASRASLSLAAEGGIFRMRLHDDGRGFDSAAAERDDGNGLVNMRARMAEVGGRIDIMSRPGEGTDIVVDVPMQYRPPPVRQAAGKPHPPRCPSP</sequence>
<comment type="catalytic activity">
    <reaction evidence="1">
        <text>ATP + protein L-histidine = ADP + protein N-phospho-L-histidine.</text>
        <dbReference type="EC" id="2.7.13.3"/>
    </reaction>
</comment>
<evidence type="ECO:0000256" key="3">
    <source>
        <dbReference type="ARBA" id="ARBA00022553"/>
    </source>
</evidence>
<keyword evidence="7" id="KW-0067">ATP-binding</keyword>
<dbReference type="InterPro" id="IPR011123">
    <property type="entry name" value="Y_Y_Y"/>
</dbReference>
<dbReference type="EC" id="2.7.13.3" evidence="2"/>
<dbReference type="Gene3D" id="1.20.5.1930">
    <property type="match status" value="1"/>
</dbReference>
<dbReference type="InterPro" id="IPR015943">
    <property type="entry name" value="WD40/YVTN_repeat-like_dom_sf"/>
</dbReference>
<evidence type="ECO:0000313" key="13">
    <source>
        <dbReference type="Proteomes" id="UP000078486"/>
    </source>
</evidence>
<protein>
    <recommendedName>
        <fullName evidence="2">histidine kinase</fullName>
        <ecNumber evidence="2">2.7.13.3</ecNumber>
    </recommendedName>
</protein>
<evidence type="ECO:0000256" key="1">
    <source>
        <dbReference type="ARBA" id="ARBA00000085"/>
    </source>
</evidence>
<evidence type="ECO:0000256" key="7">
    <source>
        <dbReference type="ARBA" id="ARBA00022840"/>
    </source>
</evidence>
<keyword evidence="5" id="KW-0547">Nucleotide-binding</keyword>
<dbReference type="InterPro" id="IPR036890">
    <property type="entry name" value="HATPase_C_sf"/>
</dbReference>
<dbReference type="InterPro" id="IPR011110">
    <property type="entry name" value="Reg_prop"/>
</dbReference>
<keyword evidence="6" id="KW-0418">Kinase</keyword>
<dbReference type="Proteomes" id="UP000078486">
    <property type="component" value="Unassembled WGS sequence"/>
</dbReference>
<dbReference type="GO" id="GO:0046983">
    <property type="term" value="F:protein dimerization activity"/>
    <property type="evidence" value="ECO:0007669"/>
    <property type="project" value="InterPro"/>
</dbReference>
<accession>A0A178IGB0</accession>
<dbReference type="Gene3D" id="3.30.565.10">
    <property type="entry name" value="Histidine kinase-like ATPase, C-terminal domain"/>
    <property type="match status" value="1"/>
</dbReference>
<dbReference type="GO" id="GO:0000155">
    <property type="term" value="F:phosphorelay sensor kinase activity"/>
    <property type="evidence" value="ECO:0007669"/>
    <property type="project" value="InterPro"/>
</dbReference>
<dbReference type="SUPFAM" id="SSF55874">
    <property type="entry name" value="ATPase domain of HSP90 chaperone/DNA topoisomerase II/histidine kinase"/>
    <property type="match status" value="1"/>
</dbReference>
<feature type="coiled-coil region" evidence="9">
    <location>
        <begin position="789"/>
        <end position="816"/>
    </location>
</feature>
<evidence type="ECO:0000256" key="9">
    <source>
        <dbReference type="SAM" id="Coils"/>
    </source>
</evidence>
<keyword evidence="4" id="KW-0808">Transferase</keyword>
<dbReference type="InterPro" id="IPR050482">
    <property type="entry name" value="Sensor_HK_TwoCompSys"/>
</dbReference>
<keyword evidence="9" id="KW-0175">Coiled coil</keyword>
<dbReference type="Pfam" id="PF07495">
    <property type="entry name" value="Y_Y_Y"/>
    <property type="match status" value="1"/>
</dbReference>
<dbReference type="Pfam" id="PF07494">
    <property type="entry name" value="Reg_prop"/>
    <property type="match status" value="1"/>
</dbReference>
<evidence type="ECO:0000256" key="5">
    <source>
        <dbReference type="ARBA" id="ARBA00022741"/>
    </source>
</evidence>
<reference evidence="12 13" key="1">
    <citation type="submission" date="2016-01" db="EMBL/GenBank/DDBJ databases">
        <title>High potential of lignocellulose degradation of a new Verrucomicrobia species.</title>
        <authorList>
            <person name="Wang Y."/>
            <person name="Shi Y."/>
            <person name="Qiu Z."/>
            <person name="Liu S."/>
            <person name="Yang H."/>
        </authorList>
    </citation>
    <scope>NUCLEOTIDE SEQUENCE [LARGE SCALE GENOMIC DNA]</scope>
    <source>
        <strain evidence="12 13">TSB47</strain>
    </source>
</reference>
<evidence type="ECO:0000256" key="2">
    <source>
        <dbReference type="ARBA" id="ARBA00012438"/>
    </source>
</evidence>
<evidence type="ECO:0000256" key="10">
    <source>
        <dbReference type="SAM" id="MobiDB-lite"/>
    </source>
</evidence>
<comment type="caution">
    <text evidence="12">The sequence shown here is derived from an EMBL/GenBank/DDBJ whole genome shotgun (WGS) entry which is preliminary data.</text>
</comment>
<dbReference type="InterPro" id="IPR003594">
    <property type="entry name" value="HATPase_dom"/>
</dbReference>
<evidence type="ECO:0000259" key="11">
    <source>
        <dbReference type="PROSITE" id="PS50109"/>
    </source>
</evidence>
<dbReference type="SUPFAM" id="SSF63829">
    <property type="entry name" value="Calcium-dependent phosphotriesterase"/>
    <property type="match status" value="3"/>
</dbReference>
<evidence type="ECO:0000313" key="12">
    <source>
        <dbReference type="EMBL" id="OAM89052.1"/>
    </source>
</evidence>
<keyword evidence="13" id="KW-1185">Reference proteome</keyword>